<evidence type="ECO:0000259" key="4">
    <source>
        <dbReference type="PROSITE" id="PS50932"/>
    </source>
</evidence>
<evidence type="ECO:0000256" key="1">
    <source>
        <dbReference type="ARBA" id="ARBA00023015"/>
    </source>
</evidence>
<dbReference type="PANTHER" id="PTHR30146:SF120">
    <property type="entry name" value="ALANINE RACEMASE"/>
    <property type="match status" value="1"/>
</dbReference>
<dbReference type="SMART" id="SM00354">
    <property type="entry name" value="HTH_LACI"/>
    <property type="match status" value="1"/>
</dbReference>
<evidence type="ECO:0000256" key="2">
    <source>
        <dbReference type="ARBA" id="ARBA00023125"/>
    </source>
</evidence>
<dbReference type="GO" id="GO:0000976">
    <property type="term" value="F:transcription cis-regulatory region binding"/>
    <property type="evidence" value="ECO:0007669"/>
    <property type="project" value="TreeGrafter"/>
</dbReference>
<dbReference type="RefSeq" id="WP_135997285.1">
    <property type="nucleotide sequence ID" value="NZ_CP071057.1"/>
</dbReference>
<dbReference type="PROSITE" id="PS00356">
    <property type="entry name" value="HTH_LACI_1"/>
    <property type="match status" value="1"/>
</dbReference>
<dbReference type="Pfam" id="PF00356">
    <property type="entry name" value="LacI"/>
    <property type="match status" value="1"/>
</dbReference>
<comment type="caution">
    <text evidence="5">The sequence shown here is derived from an EMBL/GenBank/DDBJ whole genome shotgun (WGS) entry which is preliminary data.</text>
</comment>
<dbReference type="Proteomes" id="UP000308054">
    <property type="component" value="Unassembled WGS sequence"/>
</dbReference>
<protein>
    <submittedName>
        <fullName evidence="5">LacI family transcriptional regulator</fullName>
    </submittedName>
</protein>
<dbReference type="PANTHER" id="PTHR30146">
    <property type="entry name" value="LACI-RELATED TRANSCRIPTIONAL REPRESSOR"/>
    <property type="match status" value="1"/>
</dbReference>
<keyword evidence="1" id="KW-0805">Transcription regulation</keyword>
<evidence type="ECO:0000256" key="3">
    <source>
        <dbReference type="ARBA" id="ARBA00023163"/>
    </source>
</evidence>
<dbReference type="InterPro" id="IPR028082">
    <property type="entry name" value="Peripla_BP_I"/>
</dbReference>
<dbReference type="SUPFAM" id="SSF53822">
    <property type="entry name" value="Periplasmic binding protein-like I"/>
    <property type="match status" value="1"/>
</dbReference>
<sequence length="337" mass="36465">MTKKTTRLEDLAERAGVSVSTASRALNDSPAVSMRTKRAIWQLAREMDYPFRRHMPAGPIGAKATVSIVVPKPQGRGAQLSDPFFFELLAGVGDAARERDCDIHVSHVAPASFEDLHAAMTTHRADGVIFVGQSALHHAFNQLAESETQFVVWGAELPEQNYCSVGSDNLLGGERATQHLARLGRERIVFLGETEAPEAMQRYRGYRTALSRAKLAEDPDLLVPAHFSLQSAQSAIEALLARGVAFDGVIAASDVMALGALRALHRAGKRVPHDVSLVGYDNISYARYSEPALTTVDQDVANAGRLMLAKLLDGQRGAIARSERLATDLIVRESCGA</sequence>
<dbReference type="InterPro" id="IPR010982">
    <property type="entry name" value="Lambda_DNA-bd_dom_sf"/>
</dbReference>
<dbReference type="CDD" id="cd01392">
    <property type="entry name" value="HTH_LacI"/>
    <property type="match status" value="1"/>
</dbReference>
<dbReference type="AlphaFoldDB" id="A0A4S2GX00"/>
<feature type="domain" description="HTH lacI-type" evidence="4">
    <location>
        <begin position="6"/>
        <end position="49"/>
    </location>
</feature>
<dbReference type="InterPro" id="IPR000843">
    <property type="entry name" value="HTH_LacI"/>
</dbReference>
<evidence type="ECO:0000313" key="5">
    <source>
        <dbReference type="EMBL" id="TGY87680.1"/>
    </source>
</evidence>
<organism evidence="5 6">
    <name type="scientific">Marinicauda algicola</name>
    <dbReference type="NCBI Taxonomy" id="2029849"/>
    <lineage>
        <taxon>Bacteria</taxon>
        <taxon>Pseudomonadati</taxon>
        <taxon>Pseudomonadota</taxon>
        <taxon>Alphaproteobacteria</taxon>
        <taxon>Maricaulales</taxon>
        <taxon>Maricaulaceae</taxon>
        <taxon>Marinicauda</taxon>
    </lineage>
</organism>
<dbReference type="Gene3D" id="3.40.50.2300">
    <property type="match status" value="2"/>
</dbReference>
<dbReference type="Gene3D" id="1.10.260.40">
    <property type="entry name" value="lambda repressor-like DNA-binding domains"/>
    <property type="match status" value="1"/>
</dbReference>
<dbReference type="OrthoDB" id="8433438at2"/>
<keyword evidence="2" id="KW-0238">DNA-binding</keyword>
<dbReference type="GO" id="GO:0003700">
    <property type="term" value="F:DNA-binding transcription factor activity"/>
    <property type="evidence" value="ECO:0007669"/>
    <property type="project" value="TreeGrafter"/>
</dbReference>
<keyword evidence="3" id="KW-0804">Transcription</keyword>
<dbReference type="PROSITE" id="PS50932">
    <property type="entry name" value="HTH_LACI_2"/>
    <property type="match status" value="1"/>
</dbReference>
<dbReference type="EMBL" id="SRXW01000005">
    <property type="protein sequence ID" value="TGY87680.1"/>
    <property type="molecule type" value="Genomic_DNA"/>
</dbReference>
<name>A0A4S2GX00_9PROT</name>
<dbReference type="Pfam" id="PF13377">
    <property type="entry name" value="Peripla_BP_3"/>
    <property type="match status" value="1"/>
</dbReference>
<evidence type="ECO:0000313" key="6">
    <source>
        <dbReference type="Proteomes" id="UP000308054"/>
    </source>
</evidence>
<dbReference type="SUPFAM" id="SSF47413">
    <property type="entry name" value="lambda repressor-like DNA-binding domains"/>
    <property type="match status" value="1"/>
</dbReference>
<proteinExistence type="predicted"/>
<gene>
    <name evidence="5" type="ORF">E5163_14705</name>
</gene>
<reference evidence="5 6" key="1">
    <citation type="journal article" date="2017" name="Int. J. Syst. Evol. Microbiol.">
        <title>Marinicauda algicola sp. nov., isolated from a marine red alga Rhodosorus marinus.</title>
        <authorList>
            <person name="Jeong S.E."/>
            <person name="Jeon S.H."/>
            <person name="Chun B.H."/>
            <person name="Kim D.W."/>
            <person name="Jeon C.O."/>
        </authorList>
    </citation>
    <scope>NUCLEOTIDE SEQUENCE [LARGE SCALE GENOMIC DNA]</scope>
    <source>
        <strain evidence="5 6">JCM 31718</strain>
    </source>
</reference>
<dbReference type="InterPro" id="IPR046335">
    <property type="entry name" value="LacI/GalR-like_sensor"/>
</dbReference>
<keyword evidence="6" id="KW-1185">Reference proteome</keyword>
<accession>A0A4S2GX00</accession>